<evidence type="ECO:0000313" key="2">
    <source>
        <dbReference type="EMBL" id="RPB15367.1"/>
    </source>
</evidence>
<organism evidence="2 3">
    <name type="scientific">Morchella conica CCBAS932</name>
    <dbReference type="NCBI Taxonomy" id="1392247"/>
    <lineage>
        <taxon>Eukaryota</taxon>
        <taxon>Fungi</taxon>
        <taxon>Dikarya</taxon>
        <taxon>Ascomycota</taxon>
        <taxon>Pezizomycotina</taxon>
        <taxon>Pezizomycetes</taxon>
        <taxon>Pezizales</taxon>
        <taxon>Morchellaceae</taxon>
        <taxon>Morchella</taxon>
    </lineage>
</organism>
<dbReference type="InParanoid" id="A0A3N4KXV8"/>
<reference evidence="2 3" key="1">
    <citation type="journal article" date="2018" name="Nat. Ecol. Evol.">
        <title>Pezizomycetes genomes reveal the molecular basis of ectomycorrhizal truffle lifestyle.</title>
        <authorList>
            <person name="Murat C."/>
            <person name="Payen T."/>
            <person name="Noel B."/>
            <person name="Kuo A."/>
            <person name="Morin E."/>
            <person name="Chen J."/>
            <person name="Kohler A."/>
            <person name="Krizsan K."/>
            <person name="Balestrini R."/>
            <person name="Da Silva C."/>
            <person name="Montanini B."/>
            <person name="Hainaut M."/>
            <person name="Levati E."/>
            <person name="Barry K.W."/>
            <person name="Belfiori B."/>
            <person name="Cichocki N."/>
            <person name="Clum A."/>
            <person name="Dockter R.B."/>
            <person name="Fauchery L."/>
            <person name="Guy J."/>
            <person name="Iotti M."/>
            <person name="Le Tacon F."/>
            <person name="Lindquist E.A."/>
            <person name="Lipzen A."/>
            <person name="Malagnac F."/>
            <person name="Mello A."/>
            <person name="Molinier V."/>
            <person name="Miyauchi S."/>
            <person name="Poulain J."/>
            <person name="Riccioni C."/>
            <person name="Rubini A."/>
            <person name="Sitrit Y."/>
            <person name="Splivallo R."/>
            <person name="Traeger S."/>
            <person name="Wang M."/>
            <person name="Zifcakova L."/>
            <person name="Wipf D."/>
            <person name="Zambonelli A."/>
            <person name="Paolocci F."/>
            <person name="Nowrousian M."/>
            <person name="Ottonello S."/>
            <person name="Baldrian P."/>
            <person name="Spatafora J.W."/>
            <person name="Henrissat B."/>
            <person name="Nagy L.G."/>
            <person name="Aury J.M."/>
            <person name="Wincker P."/>
            <person name="Grigoriev I.V."/>
            <person name="Bonfante P."/>
            <person name="Martin F.M."/>
        </authorList>
    </citation>
    <scope>NUCLEOTIDE SEQUENCE [LARGE SCALE GENOMIC DNA]</scope>
    <source>
        <strain evidence="2 3">CCBAS932</strain>
    </source>
</reference>
<evidence type="ECO:0000313" key="3">
    <source>
        <dbReference type="Proteomes" id="UP000277580"/>
    </source>
</evidence>
<dbReference type="AlphaFoldDB" id="A0A3N4KXV8"/>
<feature type="chain" id="PRO_5018247590" description="GPI anchored serine-rich protein" evidence="1">
    <location>
        <begin position="19"/>
        <end position="209"/>
    </location>
</feature>
<sequence length="209" mass="20025">MRFSAIAVSAAVFGVAMAVPAVVYETEVVTITSCAPEKTNCPARATATSAEVVPTVAPVESVPVYTSAPVASSPAVEPVASVPAAGSSAPVESVTIPASSTVAAVETPAVSSPAAGTGSVSAPAAVPTSATGTVKAHESIPPVPLSTGVYSWTPSASAGLPSAALNTSTPVVPSSPSASAVQDTFEGAAAAKGFSFAAVALAAAAYVLV</sequence>
<accession>A0A3N4KXV8</accession>
<keyword evidence="3" id="KW-1185">Reference proteome</keyword>
<evidence type="ECO:0008006" key="4">
    <source>
        <dbReference type="Google" id="ProtNLM"/>
    </source>
</evidence>
<gene>
    <name evidence="2" type="ORF">P167DRAFT_533164</name>
</gene>
<keyword evidence="1" id="KW-0732">Signal</keyword>
<feature type="signal peptide" evidence="1">
    <location>
        <begin position="1"/>
        <end position="18"/>
    </location>
</feature>
<proteinExistence type="predicted"/>
<dbReference type="OrthoDB" id="3565477at2759"/>
<name>A0A3N4KXV8_9PEZI</name>
<dbReference type="Proteomes" id="UP000277580">
    <property type="component" value="Unassembled WGS sequence"/>
</dbReference>
<protein>
    <recommendedName>
        <fullName evidence="4">GPI anchored serine-rich protein</fullName>
    </recommendedName>
</protein>
<dbReference type="EMBL" id="ML119113">
    <property type="protein sequence ID" value="RPB15367.1"/>
    <property type="molecule type" value="Genomic_DNA"/>
</dbReference>
<evidence type="ECO:0000256" key="1">
    <source>
        <dbReference type="SAM" id="SignalP"/>
    </source>
</evidence>